<dbReference type="CDD" id="cd18919">
    <property type="entry name" value="bHLH_AtBPE_like"/>
    <property type="match status" value="1"/>
</dbReference>
<evidence type="ECO:0000256" key="1">
    <source>
        <dbReference type="ARBA" id="ARBA00004123"/>
    </source>
</evidence>
<accession>A0AAV1DZ07</accession>
<sequence>MDPPIVNEASFSAANPSSYSLAELWPFPIPGNSAREIGALGMRMGSMSGFNGAAISVNESTVTELSGSRSGGGGGKAGPGFRKRKDLGCEDDSARLASTSSRNGLDDFDVKKMKPSGVRVQDCDPQAEGETSSQTGNKPSEQNGKPEPPKDYIHVRARRGQATDSHSLAERARREKISERMKILQDLVPGCNKVIGKASVLDEIINYVQSLQRQVEFLSMKLEAVNGTINHLEDYTSKDLAGPSFDASATMTIFGPQTAREHPQGTNPAWLHMQVGAAVTAQEIPSAKSTPLQSFIEYIPRVKEEIVVTDTKVIVLDEVWEVSTGSGRERNGQCPNPRSSKYADDLKNV</sequence>
<feature type="region of interest" description="Disordered" evidence="5">
    <location>
        <begin position="63"/>
        <end position="151"/>
    </location>
</feature>
<dbReference type="GO" id="GO:0046983">
    <property type="term" value="F:protein dimerization activity"/>
    <property type="evidence" value="ECO:0007669"/>
    <property type="project" value="InterPro"/>
</dbReference>
<evidence type="ECO:0000259" key="6">
    <source>
        <dbReference type="PROSITE" id="PS50888"/>
    </source>
</evidence>
<dbReference type="Gene3D" id="4.10.280.10">
    <property type="entry name" value="Helix-loop-helix DNA-binding domain"/>
    <property type="match status" value="1"/>
</dbReference>
<evidence type="ECO:0000313" key="8">
    <source>
        <dbReference type="Proteomes" id="UP001161247"/>
    </source>
</evidence>
<keyword evidence="4" id="KW-0539">Nucleus</keyword>
<feature type="domain" description="BHLH" evidence="6">
    <location>
        <begin position="161"/>
        <end position="211"/>
    </location>
</feature>
<organism evidence="7 8">
    <name type="scientific">Oldenlandia corymbosa var. corymbosa</name>
    <dbReference type="NCBI Taxonomy" id="529605"/>
    <lineage>
        <taxon>Eukaryota</taxon>
        <taxon>Viridiplantae</taxon>
        <taxon>Streptophyta</taxon>
        <taxon>Embryophyta</taxon>
        <taxon>Tracheophyta</taxon>
        <taxon>Spermatophyta</taxon>
        <taxon>Magnoliopsida</taxon>
        <taxon>eudicotyledons</taxon>
        <taxon>Gunneridae</taxon>
        <taxon>Pentapetalae</taxon>
        <taxon>asterids</taxon>
        <taxon>lamiids</taxon>
        <taxon>Gentianales</taxon>
        <taxon>Rubiaceae</taxon>
        <taxon>Rubioideae</taxon>
        <taxon>Spermacoceae</taxon>
        <taxon>Hedyotis-Oldenlandia complex</taxon>
        <taxon>Oldenlandia</taxon>
    </lineage>
</organism>
<proteinExistence type="predicted"/>
<evidence type="ECO:0000256" key="2">
    <source>
        <dbReference type="ARBA" id="ARBA00023015"/>
    </source>
</evidence>
<feature type="region of interest" description="Disordered" evidence="5">
    <location>
        <begin position="325"/>
        <end position="349"/>
    </location>
</feature>
<comment type="subcellular location">
    <subcellularLocation>
        <location evidence="1">Nucleus</location>
    </subcellularLocation>
</comment>
<dbReference type="SMART" id="SM00353">
    <property type="entry name" value="HLH"/>
    <property type="match status" value="1"/>
</dbReference>
<protein>
    <submittedName>
        <fullName evidence="7">OLC1v1012891C1</fullName>
    </submittedName>
</protein>
<dbReference type="PROSITE" id="PS50888">
    <property type="entry name" value="BHLH"/>
    <property type="match status" value="1"/>
</dbReference>
<gene>
    <name evidence="7" type="ORF">OLC1_LOCUS19643</name>
</gene>
<dbReference type="InterPro" id="IPR036638">
    <property type="entry name" value="HLH_DNA-bd_sf"/>
</dbReference>
<reference evidence="7" key="1">
    <citation type="submission" date="2023-03" db="EMBL/GenBank/DDBJ databases">
        <authorList>
            <person name="Julca I."/>
        </authorList>
    </citation>
    <scope>NUCLEOTIDE SEQUENCE</scope>
</reference>
<evidence type="ECO:0000256" key="5">
    <source>
        <dbReference type="SAM" id="MobiDB-lite"/>
    </source>
</evidence>
<dbReference type="Proteomes" id="UP001161247">
    <property type="component" value="Chromosome 7"/>
</dbReference>
<dbReference type="Pfam" id="PF00010">
    <property type="entry name" value="HLH"/>
    <property type="match status" value="1"/>
</dbReference>
<dbReference type="InterPro" id="IPR011598">
    <property type="entry name" value="bHLH_dom"/>
</dbReference>
<dbReference type="GO" id="GO:0003700">
    <property type="term" value="F:DNA-binding transcription factor activity"/>
    <property type="evidence" value="ECO:0007669"/>
    <property type="project" value="TreeGrafter"/>
</dbReference>
<dbReference type="PANTHER" id="PTHR12565:SF321">
    <property type="entry name" value="TRANSCRIPTION FACTOR BHLH089"/>
    <property type="match status" value="1"/>
</dbReference>
<name>A0AAV1DZ07_OLDCO</name>
<evidence type="ECO:0000256" key="3">
    <source>
        <dbReference type="ARBA" id="ARBA00023163"/>
    </source>
</evidence>
<dbReference type="PANTHER" id="PTHR12565">
    <property type="entry name" value="STEROL REGULATORY ELEMENT-BINDING PROTEIN"/>
    <property type="match status" value="1"/>
</dbReference>
<feature type="compositionally biased region" description="Polar residues" evidence="5">
    <location>
        <begin position="129"/>
        <end position="143"/>
    </location>
</feature>
<dbReference type="FunFam" id="4.10.280.10:FF:000002">
    <property type="entry name" value="Basic helix-loop-helix transcription factor"/>
    <property type="match status" value="1"/>
</dbReference>
<keyword evidence="3" id="KW-0804">Transcription</keyword>
<keyword evidence="2" id="KW-0805">Transcription regulation</keyword>
<keyword evidence="8" id="KW-1185">Reference proteome</keyword>
<feature type="compositionally biased region" description="Gly residues" evidence="5">
    <location>
        <begin position="69"/>
        <end position="78"/>
    </location>
</feature>
<dbReference type="InterPro" id="IPR024097">
    <property type="entry name" value="bHLH_ZIP_TF"/>
</dbReference>
<evidence type="ECO:0000256" key="4">
    <source>
        <dbReference type="ARBA" id="ARBA00023242"/>
    </source>
</evidence>
<evidence type="ECO:0000313" key="7">
    <source>
        <dbReference type="EMBL" id="CAI9112441.1"/>
    </source>
</evidence>
<dbReference type="SUPFAM" id="SSF47459">
    <property type="entry name" value="HLH, helix-loop-helix DNA-binding domain"/>
    <property type="match status" value="1"/>
</dbReference>
<dbReference type="GO" id="GO:0005634">
    <property type="term" value="C:nucleus"/>
    <property type="evidence" value="ECO:0007669"/>
    <property type="project" value="UniProtKB-SubCell"/>
</dbReference>
<dbReference type="AlphaFoldDB" id="A0AAV1DZ07"/>
<dbReference type="EMBL" id="OX459124">
    <property type="protein sequence ID" value="CAI9112441.1"/>
    <property type="molecule type" value="Genomic_DNA"/>
</dbReference>